<accession>A0AAN6KUN0</accession>
<evidence type="ECO:0000313" key="3">
    <source>
        <dbReference type="Proteomes" id="UP001175353"/>
    </source>
</evidence>
<feature type="compositionally biased region" description="Gly residues" evidence="1">
    <location>
        <begin position="151"/>
        <end position="164"/>
    </location>
</feature>
<dbReference type="EMBL" id="JAUJLE010000033">
    <property type="protein sequence ID" value="KAK1001781.1"/>
    <property type="molecule type" value="Genomic_DNA"/>
</dbReference>
<feature type="compositionally biased region" description="Gly residues" evidence="1">
    <location>
        <begin position="116"/>
        <end position="128"/>
    </location>
</feature>
<feature type="region of interest" description="Disordered" evidence="1">
    <location>
        <begin position="109"/>
        <end position="128"/>
    </location>
</feature>
<keyword evidence="3" id="KW-1185">Reference proteome</keyword>
<feature type="region of interest" description="Disordered" evidence="1">
    <location>
        <begin position="145"/>
        <end position="170"/>
    </location>
</feature>
<comment type="caution">
    <text evidence="2">The sequence shown here is derived from an EMBL/GenBank/DDBJ whole genome shotgun (WGS) entry which is preliminary data.</text>
</comment>
<dbReference type="AlphaFoldDB" id="A0AAN6KUN0"/>
<feature type="region of interest" description="Disordered" evidence="1">
    <location>
        <begin position="1"/>
        <end position="32"/>
    </location>
</feature>
<evidence type="ECO:0000256" key="1">
    <source>
        <dbReference type="SAM" id="MobiDB-lite"/>
    </source>
</evidence>
<dbReference type="Proteomes" id="UP001175353">
    <property type="component" value="Unassembled WGS sequence"/>
</dbReference>
<reference evidence="2" key="1">
    <citation type="submission" date="2023-06" db="EMBL/GenBank/DDBJ databases">
        <title>Black Yeasts Isolated from many extreme environments.</title>
        <authorList>
            <person name="Coleine C."/>
            <person name="Stajich J.E."/>
            <person name="Selbmann L."/>
        </authorList>
    </citation>
    <scope>NUCLEOTIDE SEQUENCE</scope>
    <source>
        <strain evidence="2">CCFEE 5200</strain>
    </source>
</reference>
<protein>
    <submittedName>
        <fullName evidence="2">Uncharacterized protein</fullName>
    </submittedName>
</protein>
<name>A0AAN6KUN0_9PEZI</name>
<evidence type="ECO:0000313" key="2">
    <source>
        <dbReference type="EMBL" id="KAK1001781.1"/>
    </source>
</evidence>
<sequence length="170" mass="17155">MPADLSAPLPDNIRPPCPSTAARDSSPAVGLRTQSADHWERAQHSSLLRYPNNYSAGKYPWEAVEVEGVGLWVYWLGGQEFGGGPFGGGGGFLGGDPGLQPLDVSQYCPDGHEPEGGGGGGLGCGPGGGGGGLIQEFKRKRIVTNVQTSGGTYGGGGGGGGGGLSRSDRN</sequence>
<gene>
    <name evidence="2" type="ORF">LTR91_005257</name>
</gene>
<proteinExistence type="predicted"/>
<organism evidence="2 3">
    <name type="scientific">Friedmanniomyces endolithicus</name>
    <dbReference type="NCBI Taxonomy" id="329885"/>
    <lineage>
        <taxon>Eukaryota</taxon>
        <taxon>Fungi</taxon>
        <taxon>Dikarya</taxon>
        <taxon>Ascomycota</taxon>
        <taxon>Pezizomycotina</taxon>
        <taxon>Dothideomycetes</taxon>
        <taxon>Dothideomycetidae</taxon>
        <taxon>Mycosphaerellales</taxon>
        <taxon>Teratosphaeriaceae</taxon>
        <taxon>Friedmanniomyces</taxon>
    </lineage>
</organism>